<name>A0A6V7QQ56_ANACO</name>
<evidence type="ECO:0000313" key="1">
    <source>
        <dbReference type="EMBL" id="CAD1845314.1"/>
    </source>
</evidence>
<dbReference type="AlphaFoldDB" id="A0A6V7QQ56"/>
<dbReference type="EMBL" id="CAJEUB010000001">
    <property type="protein sequence ID" value="CAD1845314.1"/>
    <property type="molecule type" value="Genomic_DNA"/>
</dbReference>
<protein>
    <submittedName>
        <fullName evidence="1">Uncharacterized protein</fullName>
    </submittedName>
</protein>
<organism evidence="1">
    <name type="scientific">Ananas comosus var. bracteatus</name>
    <name type="common">red pineapple</name>
    <dbReference type="NCBI Taxonomy" id="296719"/>
    <lineage>
        <taxon>Eukaryota</taxon>
        <taxon>Viridiplantae</taxon>
        <taxon>Streptophyta</taxon>
        <taxon>Embryophyta</taxon>
        <taxon>Tracheophyta</taxon>
        <taxon>Spermatophyta</taxon>
        <taxon>Magnoliopsida</taxon>
        <taxon>Liliopsida</taxon>
        <taxon>Poales</taxon>
        <taxon>Bromeliaceae</taxon>
        <taxon>Bromelioideae</taxon>
        <taxon>Ananas</taxon>
    </lineage>
</organism>
<accession>A0A6V7QQ56</accession>
<gene>
    <name evidence="1" type="ORF">CB5_LOCUS28525</name>
</gene>
<proteinExistence type="predicted"/>
<sequence length="140" mass="16121">MEVTSREETKEAPSLKEKMTNIRAAKSPRYFSSETLNLDQLLRLANAENKLAVYAQEIKTYLKALERWKEIQLSDSDLEDDPIGSWKTKEFISRDKRTKLKTPIFCASIDQEMKQLVEKALALLLSQCLQTLCTVINLTH</sequence>
<reference evidence="1" key="1">
    <citation type="submission" date="2020-07" db="EMBL/GenBank/DDBJ databases">
        <authorList>
            <person name="Lin J."/>
        </authorList>
    </citation>
    <scope>NUCLEOTIDE SEQUENCE</scope>
</reference>